<accession>R0F1W4</accession>
<proteinExistence type="predicted"/>
<dbReference type="Proteomes" id="UP000029121">
    <property type="component" value="Unassembled WGS sequence"/>
</dbReference>
<dbReference type="SUPFAM" id="SSF52058">
    <property type="entry name" value="L domain-like"/>
    <property type="match status" value="1"/>
</dbReference>
<dbReference type="GO" id="GO:0006952">
    <property type="term" value="P:defense response"/>
    <property type="evidence" value="ECO:0007669"/>
    <property type="project" value="InterPro"/>
</dbReference>
<name>R0F1W4_9BRAS</name>
<dbReference type="EMBL" id="KB870812">
    <property type="protein sequence ID" value="EOA15291.1"/>
    <property type="molecule type" value="Genomic_DNA"/>
</dbReference>
<gene>
    <name evidence="4" type="ORF">CARUB_v10028690mg</name>
</gene>
<evidence type="ECO:0000256" key="1">
    <source>
        <dbReference type="ARBA" id="ARBA00022614"/>
    </source>
</evidence>
<dbReference type="FunFam" id="3.80.10.10:FF:000386">
    <property type="entry name" value="Disease resistance protein RPS4"/>
    <property type="match status" value="1"/>
</dbReference>
<feature type="domain" description="C-JID" evidence="3">
    <location>
        <begin position="394"/>
        <end position="523"/>
    </location>
</feature>
<dbReference type="Gene3D" id="3.80.10.10">
    <property type="entry name" value="Ribonuclease Inhibitor"/>
    <property type="match status" value="3"/>
</dbReference>
<dbReference type="InterPro" id="IPR044974">
    <property type="entry name" value="Disease_R_plants"/>
</dbReference>
<dbReference type="InterPro" id="IPR032675">
    <property type="entry name" value="LRR_dom_sf"/>
</dbReference>
<evidence type="ECO:0000313" key="4">
    <source>
        <dbReference type="EMBL" id="EOA15291.1"/>
    </source>
</evidence>
<evidence type="ECO:0000256" key="2">
    <source>
        <dbReference type="ARBA" id="ARBA00022737"/>
    </source>
</evidence>
<keyword evidence="2" id="KW-0677">Repeat</keyword>
<dbReference type="STRING" id="81985.R0F1W4"/>
<protein>
    <recommendedName>
        <fullName evidence="3">C-JID domain-containing protein</fullName>
    </recommendedName>
</protein>
<evidence type="ECO:0000313" key="5">
    <source>
        <dbReference type="Proteomes" id="UP000029121"/>
    </source>
</evidence>
<dbReference type="Pfam" id="PF20160">
    <property type="entry name" value="C-JID"/>
    <property type="match status" value="1"/>
</dbReference>
<dbReference type="PANTHER" id="PTHR11017">
    <property type="entry name" value="LEUCINE-RICH REPEAT-CONTAINING PROTEIN"/>
    <property type="match status" value="1"/>
</dbReference>
<dbReference type="InterPro" id="IPR011713">
    <property type="entry name" value="Leu-rich_rpt_3"/>
</dbReference>
<organism evidence="4 5">
    <name type="scientific">Capsella rubella</name>
    <dbReference type="NCBI Taxonomy" id="81985"/>
    <lineage>
        <taxon>Eukaryota</taxon>
        <taxon>Viridiplantae</taxon>
        <taxon>Streptophyta</taxon>
        <taxon>Embryophyta</taxon>
        <taxon>Tracheophyta</taxon>
        <taxon>Spermatophyta</taxon>
        <taxon>Magnoliopsida</taxon>
        <taxon>eudicotyledons</taxon>
        <taxon>Gunneridae</taxon>
        <taxon>Pentapetalae</taxon>
        <taxon>rosids</taxon>
        <taxon>malvids</taxon>
        <taxon>Brassicales</taxon>
        <taxon>Brassicaceae</taxon>
        <taxon>Camelineae</taxon>
        <taxon>Capsella</taxon>
    </lineage>
</organism>
<dbReference type="Pfam" id="PF07725">
    <property type="entry name" value="LRR_3"/>
    <property type="match status" value="1"/>
</dbReference>
<dbReference type="AlphaFoldDB" id="R0F1W4"/>
<dbReference type="InterPro" id="IPR045344">
    <property type="entry name" value="C-JID"/>
</dbReference>
<sequence>MHNLLFLKIYSKKLDQKKEVRWQLPECFDYLPPKLRLLRLDRYPLKYLPSNFQPGNLVKLQMQQSKLEKLWEGVHSLAGLRNMDLRGSKNLKEIPDLSMATNLETLKLSSCSSLVELPASIQYLNKLNDLDISYCDHLESLPTGFNLKSLYRLNLSGCSRLKSFLDISTNISWLDDIGQTSSKEIPSNLHVENLDELILWERVQQRTPLMTILSPTLTRLTFSNNPSLVEVPSSIQNLNQLEHLEIMNCRNLVTLPTGINLESLITIDLSHCSQLRTFPDISTSISDLNLSYTAIEEVPSWIEKFSLLCTLDMNGCRNLLCVSPNISKLKLLERADFSDCGALIEASWNGSSSDMAKSLPPDYFSLVKLNFINCFNLDLKALIQNQTFFMQLILSGEEVPSYFTHRTTGTSISLPHTSPSQSFFSFRGCIVIDVESFSKISVSFDIEVCCRFKDRLGNDFDSTDFPGYFITTKLGAHLVIFDCYFPLNKDNTFLANQFRYDHVDIQFRLMSDNSQLKLKECGVLLSKDGPSLDSRPLDYQPCNPNIPPGVCGDSIVERKSHSTTMRMMRMRRLLKKLLNY</sequence>
<evidence type="ECO:0000259" key="3">
    <source>
        <dbReference type="Pfam" id="PF20160"/>
    </source>
</evidence>
<reference evidence="5" key="1">
    <citation type="journal article" date="2013" name="Nat. Genet.">
        <title>The Capsella rubella genome and the genomic consequences of rapid mating system evolution.</title>
        <authorList>
            <person name="Slotte T."/>
            <person name="Hazzouri K.M."/>
            <person name="Agren J.A."/>
            <person name="Koenig D."/>
            <person name="Maumus F."/>
            <person name="Guo Y.L."/>
            <person name="Steige K."/>
            <person name="Platts A.E."/>
            <person name="Escobar J.S."/>
            <person name="Newman L.K."/>
            <person name="Wang W."/>
            <person name="Mandakova T."/>
            <person name="Vello E."/>
            <person name="Smith L.M."/>
            <person name="Henz S.R."/>
            <person name="Steffen J."/>
            <person name="Takuno S."/>
            <person name="Brandvain Y."/>
            <person name="Coop G."/>
            <person name="Andolfatto P."/>
            <person name="Hu T.T."/>
            <person name="Blanchette M."/>
            <person name="Clark R.M."/>
            <person name="Quesneville H."/>
            <person name="Nordborg M."/>
            <person name="Gaut B.S."/>
            <person name="Lysak M.A."/>
            <person name="Jenkins J."/>
            <person name="Grimwood J."/>
            <person name="Chapman J."/>
            <person name="Prochnik S."/>
            <person name="Shu S."/>
            <person name="Rokhsar D."/>
            <person name="Schmutz J."/>
            <person name="Weigel D."/>
            <person name="Wright S.I."/>
        </authorList>
    </citation>
    <scope>NUCLEOTIDE SEQUENCE [LARGE SCALE GENOMIC DNA]</scope>
    <source>
        <strain evidence="5">cv. Monte Gargano</strain>
    </source>
</reference>
<keyword evidence="5" id="KW-1185">Reference proteome</keyword>
<dbReference type="PANTHER" id="PTHR11017:SF227">
    <property type="entry name" value="DISEASE RESISTANCE PROTEIN RPS6"/>
    <property type="match status" value="1"/>
</dbReference>
<keyword evidence="1" id="KW-0433">Leucine-rich repeat</keyword>